<dbReference type="InterPro" id="IPR036404">
    <property type="entry name" value="Jacalin-like_lectin_dom_sf"/>
</dbReference>
<dbReference type="SUPFAM" id="SSF56973">
    <property type="entry name" value="Aerolisin/ETX pore-forming domain"/>
    <property type="match status" value="1"/>
</dbReference>
<organism evidence="2 3">
    <name type="scientific">Petromyzon marinus</name>
    <name type="common">Sea lamprey</name>
    <dbReference type="NCBI Taxonomy" id="7757"/>
    <lineage>
        <taxon>Eukaryota</taxon>
        <taxon>Metazoa</taxon>
        <taxon>Chordata</taxon>
        <taxon>Craniata</taxon>
        <taxon>Vertebrata</taxon>
        <taxon>Cyclostomata</taxon>
        <taxon>Hyperoartia</taxon>
        <taxon>Petromyzontiformes</taxon>
        <taxon>Petromyzontidae</taxon>
        <taxon>Petromyzon</taxon>
    </lineage>
</organism>
<dbReference type="Proteomes" id="UP001318040">
    <property type="component" value="Chromosome 68"/>
</dbReference>
<dbReference type="CDD" id="cd20221">
    <property type="entry name" value="PFM_Dln1-like"/>
    <property type="match status" value="1"/>
</dbReference>
<protein>
    <submittedName>
        <fullName evidence="3">Aerolysin-like protein isoform X1</fullName>
    </submittedName>
</protein>
<dbReference type="InterPro" id="IPR053280">
    <property type="entry name" value="Aerolysin-like_pore-former"/>
</dbReference>
<gene>
    <name evidence="3" type="primary">LOC116956876</name>
</gene>
<reference evidence="3" key="1">
    <citation type="submission" date="2025-08" db="UniProtKB">
        <authorList>
            <consortium name="RefSeq"/>
        </authorList>
    </citation>
    <scope>IDENTIFICATION</scope>
    <source>
        <tissue evidence="3">Sperm</tissue>
    </source>
</reference>
<accession>A0AAJ7XHH3</accession>
<dbReference type="InterPro" id="IPR001229">
    <property type="entry name" value="Jacalin-like_lectin_dom"/>
</dbReference>
<proteinExistence type="predicted"/>
<keyword evidence="2" id="KW-1185">Reference proteome</keyword>
<dbReference type="CDD" id="cd09302">
    <property type="entry name" value="Jacalin_like"/>
    <property type="match status" value="1"/>
</dbReference>
<dbReference type="KEGG" id="pmrn:116956876"/>
<evidence type="ECO:0000313" key="3">
    <source>
        <dbReference type="RefSeq" id="XP_032834621.1"/>
    </source>
</evidence>
<dbReference type="Pfam" id="PF01419">
    <property type="entry name" value="Jacalin"/>
    <property type="match status" value="1"/>
</dbReference>
<dbReference type="PANTHER" id="PTHR34007">
    <property type="entry name" value="AEROLYSIN-LIKE PROTEIN-RELATED"/>
    <property type="match status" value="1"/>
</dbReference>
<dbReference type="AlphaFoldDB" id="A0AAJ7XHH3"/>
<dbReference type="RefSeq" id="XP_032834621.1">
    <property type="nucleotide sequence ID" value="XM_032978730.1"/>
</dbReference>
<dbReference type="PROSITE" id="PS51752">
    <property type="entry name" value="JACALIN_LECTIN"/>
    <property type="match status" value="1"/>
</dbReference>
<dbReference type="Pfam" id="PF03318">
    <property type="entry name" value="ETX_MTX2"/>
    <property type="match status" value="1"/>
</dbReference>
<sequence>MGRNARVIVPRDVRSVDIKEGATDILHLLFTGLTAHVDCSQVPGSSIRAFDCGNKKVDIMSYPLMLHIIGGQGGNAFSFDGRSNAATLQKLSVSVGGWQVRGVEVWLTDGRRQKFGTVDFSAQEFEFQSGEFMSQLSLWGNGAGTRLGAIKFRTSRNREFFAKMTDWGLKTEYKIDVGSGVCLGVQGRAGADIDCMGFLFINAIKSSVIQNMNYPTMHQVLPNVQMEEIKEMEYINDTSVVQSHSFQSSKTITKKSSWSTTNKIESTFSLKVSAGIPEVVDGEAGFSFTVSSETTHALEESEERKETLTFPVSVPPHKTVTVVANIGRANIDLPYTALLRITCMNGALFDVPLSGVYKGLTYTKMTARATEK</sequence>
<dbReference type="Gene3D" id="2.170.15.10">
    <property type="entry name" value="Proaerolysin, chain A, domain 3"/>
    <property type="match status" value="1"/>
</dbReference>
<evidence type="ECO:0000259" key="1">
    <source>
        <dbReference type="PROSITE" id="PS51752"/>
    </source>
</evidence>
<dbReference type="InterPro" id="IPR004991">
    <property type="entry name" value="Aerolysin-like"/>
</dbReference>
<dbReference type="Gene3D" id="2.100.10.30">
    <property type="entry name" value="Jacalin-like lectin domain"/>
    <property type="match status" value="1"/>
</dbReference>
<dbReference type="PANTHER" id="PTHR34007:SF1">
    <property type="entry name" value="AEROLYSIN-LIKE PROTEIN-RELATED"/>
    <property type="match status" value="1"/>
</dbReference>
<feature type="domain" description="Jacalin-type lectin" evidence="1">
    <location>
        <begin position="63"/>
        <end position="202"/>
    </location>
</feature>
<name>A0AAJ7XHH3_PETMA</name>
<evidence type="ECO:0000313" key="2">
    <source>
        <dbReference type="Proteomes" id="UP001318040"/>
    </source>
</evidence>